<dbReference type="InterPro" id="IPR001348">
    <property type="entry name" value="ATP_PRibTrfase_HisG"/>
</dbReference>
<dbReference type="FunFam" id="3.30.70.120:FF:000002">
    <property type="entry name" value="ATP phosphoribosyltransferase"/>
    <property type="match status" value="1"/>
</dbReference>
<dbReference type="GO" id="GO:0000287">
    <property type="term" value="F:magnesium ion binding"/>
    <property type="evidence" value="ECO:0007669"/>
    <property type="project" value="UniProtKB-UniRule"/>
</dbReference>
<dbReference type="InterPro" id="IPR018198">
    <property type="entry name" value="ATP_PRibTrfase_CS"/>
</dbReference>
<dbReference type="EMBL" id="MGAV01000021">
    <property type="protein sequence ID" value="OGK53280.1"/>
    <property type="molecule type" value="Genomic_DNA"/>
</dbReference>
<dbReference type="InterPro" id="IPR013820">
    <property type="entry name" value="ATP_PRibTrfase_cat"/>
</dbReference>
<evidence type="ECO:0000256" key="18">
    <source>
        <dbReference type="HAMAP-Rule" id="MF_00079"/>
    </source>
</evidence>
<feature type="domain" description="Histidine biosynthesis HisG C-terminal" evidence="20">
    <location>
        <begin position="217"/>
        <end position="289"/>
    </location>
</feature>
<dbReference type="Gene3D" id="3.40.190.10">
    <property type="entry name" value="Periplasmic binding protein-like II"/>
    <property type="match status" value="2"/>
</dbReference>
<evidence type="ECO:0000256" key="15">
    <source>
        <dbReference type="ARBA" id="ARBA00022842"/>
    </source>
</evidence>
<evidence type="ECO:0000256" key="8">
    <source>
        <dbReference type="ARBA" id="ARBA00022490"/>
    </source>
</evidence>
<dbReference type="AlphaFoldDB" id="A0A1F7JCE2"/>
<dbReference type="PANTHER" id="PTHR21403:SF8">
    <property type="entry name" value="ATP PHOSPHORIBOSYLTRANSFERASE"/>
    <property type="match status" value="1"/>
</dbReference>
<name>A0A1F7JCE2_9BACT</name>
<dbReference type="GO" id="GO:0000105">
    <property type="term" value="P:L-histidine biosynthetic process"/>
    <property type="evidence" value="ECO:0007669"/>
    <property type="project" value="UniProtKB-UniRule"/>
</dbReference>
<dbReference type="PROSITE" id="PS01316">
    <property type="entry name" value="ATP_P_PHORIBOSYLTR"/>
    <property type="match status" value="1"/>
</dbReference>
<keyword evidence="14 18" id="KW-0067">ATP-binding</keyword>
<dbReference type="InterPro" id="IPR011322">
    <property type="entry name" value="N-reg_PII-like_a/b"/>
</dbReference>
<organism evidence="21 22">
    <name type="scientific">Candidatus Roizmanbacteria bacterium RIFCSPLOWO2_02_FULL_36_11</name>
    <dbReference type="NCBI Taxonomy" id="1802071"/>
    <lineage>
        <taxon>Bacteria</taxon>
        <taxon>Candidatus Roizmaniibacteriota</taxon>
    </lineage>
</organism>
<keyword evidence="12 18" id="KW-0479">Metal-binding</keyword>
<evidence type="ECO:0000256" key="4">
    <source>
        <dbReference type="ARBA" id="ARBA00004667"/>
    </source>
</evidence>
<dbReference type="HAMAP" id="MF_00079">
    <property type="entry name" value="HisG_Long"/>
    <property type="match status" value="1"/>
</dbReference>
<gene>
    <name evidence="18" type="primary">hisG</name>
    <name evidence="21" type="ORF">A3H78_03160</name>
</gene>
<dbReference type="NCBIfam" id="TIGR03455">
    <property type="entry name" value="HisG_C-term"/>
    <property type="match status" value="1"/>
</dbReference>
<evidence type="ECO:0000256" key="9">
    <source>
        <dbReference type="ARBA" id="ARBA00022605"/>
    </source>
</evidence>
<evidence type="ECO:0000259" key="20">
    <source>
        <dbReference type="Pfam" id="PF08029"/>
    </source>
</evidence>
<dbReference type="NCBIfam" id="TIGR00070">
    <property type="entry name" value="hisG"/>
    <property type="match status" value="1"/>
</dbReference>
<comment type="pathway">
    <text evidence="4 18">Amino-acid biosynthesis; L-histidine biosynthesis; L-histidine from 5-phospho-alpha-D-ribose 1-diphosphate: step 1/9.</text>
</comment>
<comment type="subcellular location">
    <subcellularLocation>
        <location evidence="3 18">Cytoplasm</location>
    </subcellularLocation>
</comment>
<dbReference type="GO" id="GO:0005524">
    <property type="term" value="F:ATP binding"/>
    <property type="evidence" value="ECO:0007669"/>
    <property type="project" value="UniProtKB-KW"/>
</dbReference>
<evidence type="ECO:0000256" key="16">
    <source>
        <dbReference type="ARBA" id="ARBA00023102"/>
    </source>
</evidence>
<dbReference type="FunFam" id="3.40.190.10:FF:000008">
    <property type="entry name" value="ATP phosphoribosyltransferase"/>
    <property type="match status" value="1"/>
</dbReference>
<comment type="catalytic activity">
    <reaction evidence="1 18">
        <text>1-(5-phospho-beta-D-ribosyl)-ATP + diphosphate = 5-phospho-alpha-D-ribose 1-diphosphate + ATP</text>
        <dbReference type="Rhea" id="RHEA:18473"/>
        <dbReference type="ChEBI" id="CHEBI:30616"/>
        <dbReference type="ChEBI" id="CHEBI:33019"/>
        <dbReference type="ChEBI" id="CHEBI:58017"/>
        <dbReference type="ChEBI" id="CHEBI:73183"/>
        <dbReference type="EC" id="2.4.2.17"/>
    </reaction>
</comment>
<reference evidence="21 22" key="1">
    <citation type="journal article" date="2016" name="Nat. Commun.">
        <title>Thousands of microbial genomes shed light on interconnected biogeochemical processes in an aquifer system.</title>
        <authorList>
            <person name="Anantharaman K."/>
            <person name="Brown C.T."/>
            <person name="Hug L.A."/>
            <person name="Sharon I."/>
            <person name="Castelle C.J."/>
            <person name="Probst A.J."/>
            <person name="Thomas B.C."/>
            <person name="Singh A."/>
            <person name="Wilkins M.J."/>
            <person name="Karaoz U."/>
            <person name="Brodie E.L."/>
            <person name="Williams K.H."/>
            <person name="Hubbard S.S."/>
            <person name="Banfield J.F."/>
        </authorList>
    </citation>
    <scope>NUCLEOTIDE SEQUENCE [LARGE SCALE GENOMIC DNA]</scope>
</reference>
<keyword evidence="10 18" id="KW-0328">Glycosyltransferase</keyword>
<dbReference type="InterPro" id="IPR013115">
    <property type="entry name" value="HisG_C"/>
</dbReference>
<dbReference type="SUPFAM" id="SSF53850">
    <property type="entry name" value="Periplasmic binding protein-like II"/>
    <property type="match status" value="1"/>
</dbReference>
<evidence type="ECO:0000256" key="2">
    <source>
        <dbReference type="ARBA" id="ARBA00001946"/>
    </source>
</evidence>
<evidence type="ECO:0000256" key="13">
    <source>
        <dbReference type="ARBA" id="ARBA00022741"/>
    </source>
</evidence>
<dbReference type="SUPFAM" id="SSF54913">
    <property type="entry name" value="GlnB-like"/>
    <property type="match status" value="1"/>
</dbReference>
<evidence type="ECO:0000256" key="5">
    <source>
        <dbReference type="ARBA" id="ARBA00007955"/>
    </source>
</evidence>
<evidence type="ECO:0000256" key="17">
    <source>
        <dbReference type="ARBA" id="ARBA00024861"/>
    </source>
</evidence>
<evidence type="ECO:0000256" key="7">
    <source>
        <dbReference type="ARBA" id="ARBA00020998"/>
    </source>
</evidence>
<dbReference type="InterPro" id="IPR015867">
    <property type="entry name" value="N-reg_PII/ATP_PRibTrfase_C"/>
</dbReference>
<keyword evidence="11 18" id="KW-0808">Transferase</keyword>
<keyword evidence="15 18" id="KW-0460">Magnesium</keyword>
<evidence type="ECO:0000256" key="6">
    <source>
        <dbReference type="ARBA" id="ARBA00011946"/>
    </source>
</evidence>
<proteinExistence type="inferred from homology"/>
<evidence type="ECO:0000313" key="22">
    <source>
        <dbReference type="Proteomes" id="UP000177418"/>
    </source>
</evidence>
<comment type="function">
    <text evidence="17 18">Catalyzes the condensation of ATP and 5-phosphoribose 1-diphosphate to form N'-(5'-phosphoribosyl)-ATP (PR-ATP). Has a crucial role in the pathway because the rate of histidine biosynthesis seems to be controlled primarily by regulation of HisG enzymatic activity.</text>
</comment>
<protein>
    <recommendedName>
        <fullName evidence="7 18">ATP phosphoribosyltransferase</fullName>
        <shortName evidence="18">ATP-PRT</shortName>
        <shortName evidence="18">ATP-PRTase</shortName>
        <ecNumber evidence="6 18">2.4.2.17</ecNumber>
    </recommendedName>
</protein>
<keyword evidence="9 18" id="KW-0028">Amino-acid biosynthesis</keyword>
<dbReference type="InterPro" id="IPR020621">
    <property type="entry name" value="ATP-PRT_HisG_long"/>
</dbReference>
<dbReference type="EC" id="2.4.2.17" evidence="6 18"/>
<evidence type="ECO:0000256" key="11">
    <source>
        <dbReference type="ARBA" id="ARBA00022679"/>
    </source>
</evidence>
<evidence type="ECO:0000256" key="3">
    <source>
        <dbReference type="ARBA" id="ARBA00004496"/>
    </source>
</evidence>
<comment type="cofactor">
    <cofactor evidence="2 18">
        <name>Mg(2+)</name>
        <dbReference type="ChEBI" id="CHEBI:18420"/>
    </cofactor>
</comment>
<dbReference type="Pfam" id="PF01634">
    <property type="entry name" value="HisG"/>
    <property type="match status" value="1"/>
</dbReference>
<keyword evidence="13 18" id="KW-0547">Nucleotide-binding</keyword>
<comment type="caution">
    <text evidence="21">The sequence shown here is derived from an EMBL/GenBank/DDBJ whole genome shotgun (WGS) entry which is preliminary data.</text>
</comment>
<dbReference type="Proteomes" id="UP000177418">
    <property type="component" value="Unassembled WGS sequence"/>
</dbReference>
<dbReference type="GO" id="GO:0005737">
    <property type="term" value="C:cytoplasm"/>
    <property type="evidence" value="ECO:0007669"/>
    <property type="project" value="UniProtKB-SubCell"/>
</dbReference>
<keyword evidence="8 18" id="KW-0963">Cytoplasm</keyword>
<dbReference type="GO" id="GO:0003879">
    <property type="term" value="F:ATP phosphoribosyltransferase activity"/>
    <property type="evidence" value="ECO:0007669"/>
    <property type="project" value="UniProtKB-UniRule"/>
</dbReference>
<sequence length="292" mass="32414">MQKLNNGNIKLAIQKKGRLSEDSIEFLRKAGLEFESYSKSLFASCRNFPLEILFVRDDDIPDYVETGVVDLGIVGQNLLNELQPKVKKLLNLRFCFCSLCLCVPKDSSISDFYDLNDAKVATSYPNSTKYFLLKNNIKAKVITINGSVEATPVLGIANAIVDLVSTGSTLSANDLKIISKLYDSEAILISNINLLTNKKKNALVNKLLTRFKGVLVAKNYKYVMMNAPEKILPKINKTIPGLKSPTISPLNSKGWISIQSVIKEDVFWETIEKLKKIGATGILVLPVEKLIL</sequence>
<accession>A0A1F7JCE2</accession>
<comment type="activity regulation">
    <text evidence="18">Feedback inhibited by histidine.</text>
</comment>
<dbReference type="PANTHER" id="PTHR21403">
    <property type="entry name" value="ATP PHOSPHORIBOSYLTRANSFERASE ATP-PRTASE"/>
    <property type="match status" value="1"/>
</dbReference>
<dbReference type="Pfam" id="PF08029">
    <property type="entry name" value="HisG_C"/>
    <property type="match status" value="1"/>
</dbReference>
<feature type="domain" description="ATP phosphoribosyltransferase catalytic" evidence="19">
    <location>
        <begin position="56"/>
        <end position="212"/>
    </location>
</feature>
<evidence type="ECO:0000259" key="19">
    <source>
        <dbReference type="Pfam" id="PF01634"/>
    </source>
</evidence>
<evidence type="ECO:0000256" key="10">
    <source>
        <dbReference type="ARBA" id="ARBA00022676"/>
    </source>
</evidence>
<evidence type="ECO:0000256" key="12">
    <source>
        <dbReference type="ARBA" id="ARBA00022723"/>
    </source>
</evidence>
<evidence type="ECO:0000256" key="1">
    <source>
        <dbReference type="ARBA" id="ARBA00000915"/>
    </source>
</evidence>
<evidence type="ECO:0000256" key="14">
    <source>
        <dbReference type="ARBA" id="ARBA00022840"/>
    </source>
</evidence>
<dbReference type="Gene3D" id="3.30.70.120">
    <property type="match status" value="1"/>
</dbReference>
<comment type="similarity">
    <text evidence="5 18">Belongs to the ATP phosphoribosyltransferase family. Long subfamily.</text>
</comment>
<keyword evidence="16 18" id="KW-0368">Histidine biosynthesis</keyword>
<evidence type="ECO:0000313" key="21">
    <source>
        <dbReference type="EMBL" id="OGK53280.1"/>
    </source>
</evidence>
<dbReference type="UniPathway" id="UPA00031">
    <property type="reaction ID" value="UER00006"/>
</dbReference>